<sequence>MRSIIDNYLYDVVKHLDYPKREKVKKELNSLILDKLEERTSGREAMETDVYAVLEELGSPYDVAEKYMGDGKNTLLSGIYFRYYKRILLLVLPLVVIISVTDSYITNAFSQEDWMSNLKACTESAIYAFCFYFCVITAIFVLLQRYNVKFNSYNIGTLQKTSDEARKNINIKSICILIISFVIGIITYIKPSLIFYAESHGKRISVLNEDLFLQLRFVIIGMLVVVLIRECSVIVNRYMNGKLYIWVTILDVVNLILLCVLFLRHNIINPNFLNIFKEMFVDEPIIIEFFSNIINYWIVILFSVLILSVNLGDFFRIKKKEIKLF</sequence>
<keyword evidence="3" id="KW-1185">Reference proteome</keyword>
<dbReference type="AlphaFoldDB" id="A0A1E8GMA7"/>
<protein>
    <submittedName>
        <fullName evidence="2">Uncharacterized protein</fullName>
    </submittedName>
</protein>
<proteinExistence type="predicted"/>
<evidence type="ECO:0000313" key="2">
    <source>
        <dbReference type="EMBL" id="OFI49307.1"/>
    </source>
</evidence>
<keyword evidence="1" id="KW-0472">Membrane</keyword>
<dbReference type="OrthoDB" id="116789at2"/>
<gene>
    <name evidence="2" type="ORF">BG261_01625</name>
</gene>
<dbReference type="STRING" id="1859473.BG261_01625"/>
<name>A0A1E8GMA7_9LACT</name>
<accession>A0A1E8GMA7</accession>
<feature type="transmembrane region" description="Helical" evidence="1">
    <location>
        <begin position="211"/>
        <end position="231"/>
    </location>
</feature>
<feature type="transmembrane region" description="Helical" evidence="1">
    <location>
        <begin position="243"/>
        <end position="263"/>
    </location>
</feature>
<feature type="transmembrane region" description="Helical" evidence="1">
    <location>
        <begin position="87"/>
        <end position="105"/>
    </location>
</feature>
<evidence type="ECO:0000256" key="1">
    <source>
        <dbReference type="SAM" id="Phobius"/>
    </source>
</evidence>
<dbReference type="EMBL" id="MKIR01000012">
    <property type="protein sequence ID" value="OFI49307.1"/>
    <property type="molecule type" value="Genomic_DNA"/>
</dbReference>
<reference evidence="3" key="1">
    <citation type="submission" date="2016-09" db="EMBL/GenBank/DDBJ databases">
        <title>Draft genome sequence of a novel species of the family Streptococcaceae isolated from flowers.</title>
        <authorList>
            <person name="Chuah L.-O."/>
            <person name="Yap K.-P."/>
            <person name="Thong K.L."/>
            <person name="Liong M.T."/>
            <person name="Ahmad R."/>
            <person name="Rusul G."/>
        </authorList>
    </citation>
    <scope>NUCLEOTIDE SEQUENCE [LARGE SCALE GENOMIC DNA]</scope>
    <source>
        <strain evidence="3">DF1</strain>
    </source>
</reference>
<dbReference type="RefSeq" id="WP_070791831.1">
    <property type="nucleotide sequence ID" value="NZ_MKIR01000012.1"/>
</dbReference>
<keyword evidence="1" id="KW-0812">Transmembrane</keyword>
<dbReference type="Proteomes" id="UP000178622">
    <property type="component" value="Unassembled WGS sequence"/>
</dbReference>
<organism evidence="2 3">
    <name type="scientific">Floricoccus tropicus</name>
    <dbReference type="NCBI Taxonomy" id="1859473"/>
    <lineage>
        <taxon>Bacteria</taxon>
        <taxon>Bacillati</taxon>
        <taxon>Bacillota</taxon>
        <taxon>Bacilli</taxon>
        <taxon>Lactobacillales</taxon>
        <taxon>Streptococcaceae</taxon>
        <taxon>Floricoccus</taxon>
    </lineage>
</organism>
<feature type="transmembrane region" description="Helical" evidence="1">
    <location>
        <begin position="294"/>
        <end position="315"/>
    </location>
</feature>
<evidence type="ECO:0000313" key="3">
    <source>
        <dbReference type="Proteomes" id="UP000178622"/>
    </source>
</evidence>
<feature type="transmembrane region" description="Helical" evidence="1">
    <location>
        <begin position="125"/>
        <end position="143"/>
    </location>
</feature>
<keyword evidence="1" id="KW-1133">Transmembrane helix</keyword>
<comment type="caution">
    <text evidence="2">The sequence shown here is derived from an EMBL/GenBank/DDBJ whole genome shotgun (WGS) entry which is preliminary data.</text>
</comment>
<feature type="transmembrane region" description="Helical" evidence="1">
    <location>
        <begin position="169"/>
        <end position="191"/>
    </location>
</feature>